<reference evidence="2" key="1">
    <citation type="submission" date="2022-11" db="EMBL/GenBank/DDBJ databases">
        <authorList>
            <person name="Kikuchi T."/>
        </authorList>
    </citation>
    <scope>NUCLEOTIDE SEQUENCE</scope>
    <source>
        <strain evidence="2">PS1010</strain>
    </source>
</reference>
<protein>
    <submittedName>
        <fullName evidence="2">Uncharacterized protein</fullName>
    </submittedName>
</protein>
<dbReference type="EMBL" id="CANHGI010000004">
    <property type="protein sequence ID" value="CAI5448048.1"/>
    <property type="molecule type" value="Genomic_DNA"/>
</dbReference>
<feature type="region of interest" description="Disordered" evidence="1">
    <location>
        <begin position="540"/>
        <end position="569"/>
    </location>
</feature>
<evidence type="ECO:0000313" key="3">
    <source>
        <dbReference type="Proteomes" id="UP001152747"/>
    </source>
</evidence>
<proteinExistence type="predicted"/>
<dbReference type="AlphaFoldDB" id="A0A9P1IRI6"/>
<gene>
    <name evidence="2" type="ORF">CAMP_LOCUS10685</name>
</gene>
<organism evidence="2 3">
    <name type="scientific">Caenorhabditis angaria</name>
    <dbReference type="NCBI Taxonomy" id="860376"/>
    <lineage>
        <taxon>Eukaryota</taxon>
        <taxon>Metazoa</taxon>
        <taxon>Ecdysozoa</taxon>
        <taxon>Nematoda</taxon>
        <taxon>Chromadorea</taxon>
        <taxon>Rhabditida</taxon>
        <taxon>Rhabditina</taxon>
        <taxon>Rhabditomorpha</taxon>
        <taxon>Rhabditoidea</taxon>
        <taxon>Rhabditidae</taxon>
        <taxon>Peloderinae</taxon>
        <taxon>Caenorhabditis</taxon>
    </lineage>
</organism>
<evidence type="ECO:0000256" key="1">
    <source>
        <dbReference type="SAM" id="MobiDB-lite"/>
    </source>
</evidence>
<evidence type="ECO:0000313" key="2">
    <source>
        <dbReference type="EMBL" id="CAI5448048.1"/>
    </source>
</evidence>
<keyword evidence="3" id="KW-1185">Reference proteome</keyword>
<sequence length="601" mass="71924">MAYAVEDARQLGKCMKIVLRDGTRKNVNQQAVARRKICNAYRLVGVMRGLRMAKDYDETKSFTNSSTSYVQYCLPIIRCFMIRFSGEENPRNFYLTKEVLNVLKNLRENQNIGITVETEEMRKLGIVYLMNEEELKKILRNFEISKNEFTIIKIEISYSFNKIATPFISSYGTFIKLSTDAFDDVLRYISQNMQLFQNIKQSDFPKVIKWIEVNLKDFFFVSDKLYAIETWRIDIMIEKARNELQKYKSNLPMFEVPEKSSYEKQEIMEYIQNMMKSIGFNIEVFELNYRLRSAGKVNFKRSDIYSIYNSCCRCSVMNALNVFHLAHDMQVYHRKNHIEKIVGKDFDKYFEMLYNFQTSESRQSNNVSEIMKKRFEKEKEKEEMIENMKIENLELKKNMEDLRRQLENMKNEAENKRKIFHKEISRKNEENLKIAENLSILKRELKHVNNELKNTQEKCSQIVEEFKKEITMKDQQWERINRKNSEKKRFIISLENELKELKAQTSSTKELKEVKKELKGLQGTYSNLREESRKNIEKLKEENRKMKENRENEKNKYEKSLKLREKENMEISGKLQKSVENSEKLNSIIKNLEKDLRNSKN</sequence>
<name>A0A9P1IRI6_9PELO</name>
<comment type="caution">
    <text evidence="2">The sequence shown here is derived from an EMBL/GenBank/DDBJ whole genome shotgun (WGS) entry which is preliminary data.</text>
</comment>
<accession>A0A9P1IRI6</accession>
<dbReference type="Proteomes" id="UP001152747">
    <property type="component" value="Unassembled WGS sequence"/>
</dbReference>